<gene>
    <name evidence="1" type="ORF">LDAN0321_LOCUS19876</name>
</gene>
<accession>A0A7S2PP04</accession>
<organism evidence="1">
    <name type="scientific">Leptocylindrus danicus</name>
    <dbReference type="NCBI Taxonomy" id="163516"/>
    <lineage>
        <taxon>Eukaryota</taxon>
        <taxon>Sar</taxon>
        <taxon>Stramenopiles</taxon>
        <taxon>Ochrophyta</taxon>
        <taxon>Bacillariophyta</taxon>
        <taxon>Coscinodiscophyceae</taxon>
        <taxon>Chaetocerotophycidae</taxon>
        <taxon>Leptocylindrales</taxon>
        <taxon>Leptocylindraceae</taxon>
        <taxon>Leptocylindrus</taxon>
    </lineage>
</organism>
<dbReference type="AlphaFoldDB" id="A0A7S2PP04"/>
<name>A0A7S2PP04_9STRA</name>
<proteinExistence type="predicted"/>
<reference evidence="1" key="1">
    <citation type="submission" date="2021-01" db="EMBL/GenBank/DDBJ databases">
        <authorList>
            <person name="Corre E."/>
            <person name="Pelletier E."/>
            <person name="Niang G."/>
            <person name="Scheremetjew M."/>
            <person name="Finn R."/>
            <person name="Kale V."/>
            <person name="Holt S."/>
            <person name="Cochrane G."/>
            <person name="Meng A."/>
            <person name="Brown T."/>
            <person name="Cohen L."/>
        </authorList>
    </citation>
    <scope>NUCLEOTIDE SEQUENCE</scope>
    <source>
        <strain evidence="1">B650</strain>
    </source>
</reference>
<dbReference type="EMBL" id="HBGY01031838">
    <property type="protein sequence ID" value="CAD9610754.1"/>
    <property type="molecule type" value="Transcribed_RNA"/>
</dbReference>
<protein>
    <submittedName>
        <fullName evidence="1">Uncharacterized protein</fullName>
    </submittedName>
</protein>
<evidence type="ECO:0000313" key="1">
    <source>
        <dbReference type="EMBL" id="CAD9610754.1"/>
    </source>
</evidence>
<sequence>MAIGETILRFSNPAFYQQQLAAMGTFYKPMVRAGSVTPMWHLFLFTSVTMYTTKYIAFGHRAVDVSRKEKATAMEEYYEKHGHSGHH</sequence>